<proteinExistence type="predicted"/>
<keyword evidence="1" id="KW-0732">Signal</keyword>
<name>A0A7S1RP87_ALECA</name>
<dbReference type="InterPro" id="IPR018883">
    <property type="entry name" value="Delta_CA"/>
</dbReference>
<feature type="signal peptide" evidence="1">
    <location>
        <begin position="1"/>
        <end position="19"/>
    </location>
</feature>
<sequence length="322" mass="34195">MLARVPLVLIAGFLPTATAVTCGEIKTFYKNEQCCGAASKVVSSAVPGTPACPYSFTKPPCADAEPQSPRDLTANAQGFKAAKAAVLTDAQAQKLPLANVHFHLGAEHKSEAYSDGTDAANYDAVHGRRLASGPVRPGFMCPTTSLSTAQKAPYTFQYCKGDVQVGKSYEVHYVHSSAALLTPTEMKAANADSMNDGLGAAANGRGMLNPMVVVEGQVFQIVNGGPTVNDLFHGWTVVGHTNSVMYAGSTTGQGHNNIVCSPYAITWHVDKDCHQVSPESFDNLCKVMKETHNMDADLYPHGSRKILDPRWVVPASEVVALA</sequence>
<feature type="chain" id="PRO_5031024710" evidence="1">
    <location>
        <begin position="20"/>
        <end position="322"/>
    </location>
</feature>
<dbReference type="Pfam" id="PF10563">
    <property type="entry name" value="CA_like"/>
    <property type="match status" value="1"/>
</dbReference>
<dbReference type="EMBL" id="HBGE01081226">
    <property type="protein sequence ID" value="CAD9171699.1"/>
    <property type="molecule type" value="Transcribed_RNA"/>
</dbReference>
<protein>
    <submittedName>
        <fullName evidence="2">Uncharacterized protein</fullName>
    </submittedName>
</protein>
<evidence type="ECO:0000313" key="2">
    <source>
        <dbReference type="EMBL" id="CAD9171699.1"/>
    </source>
</evidence>
<dbReference type="AlphaFoldDB" id="A0A7S1RP87"/>
<evidence type="ECO:0000256" key="1">
    <source>
        <dbReference type="SAM" id="SignalP"/>
    </source>
</evidence>
<reference evidence="2" key="1">
    <citation type="submission" date="2021-01" db="EMBL/GenBank/DDBJ databases">
        <authorList>
            <person name="Corre E."/>
            <person name="Pelletier E."/>
            <person name="Niang G."/>
            <person name="Scheremetjew M."/>
            <person name="Finn R."/>
            <person name="Kale V."/>
            <person name="Holt S."/>
            <person name="Cochrane G."/>
            <person name="Meng A."/>
            <person name="Brown T."/>
            <person name="Cohen L."/>
        </authorList>
    </citation>
    <scope>NUCLEOTIDE SEQUENCE</scope>
    <source>
        <strain evidence="2">OF101</strain>
    </source>
</reference>
<gene>
    <name evidence="2" type="ORF">ACAT0790_LOCUS48468</name>
</gene>
<organism evidence="2">
    <name type="scientific">Alexandrium catenella</name>
    <name type="common">Red tide dinoflagellate</name>
    <name type="synonym">Gonyaulax catenella</name>
    <dbReference type="NCBI Taxonomy" id="2925"/>
    <lineage>
        <taxon>Eukaryota</taxon>
        <taxon>Sar</taxon>
        <taxon>Alveolata</taxon>
        <taxon>Dinophyceae</taxon>
        <taxon>Gonyaulacales</taxon>
        <taxon>Pyrocystaceae</taxon>
        <taxon>Alexandrium</taxon>
    </lineage>
</organism>
<accession>A0A7S1RP87</accession>